<name>A0A0A9V276_ARUDO</name>
<reference evidence="1" key="1">
    <citation type="submission" date="2014-09" db="EMBL/GenBank/DDBJ databases">
        <authorList>
            <person name="Magalhaes I.L.F."/>
            <person name="Oliveira U."/>
            <person name="Santos F.R."/>
            <person name="Vidigal T.H.D.A."/>
            <person name="Brescovit A.D."/>
            <person name="Santos A.J."/>
        </authorList>
    </citation>
    <scope>NUCLEOTIDE SEQUENCE</scope>
    <source>
        <tissue evidence="1">Shoot tissue taken approximately 20 cm above the soil surface</tissue>
    </source>
</reference>
<protein>
    <submittedName>
        <fullName evidence="1">Uncharacterized protein</fullName>
    </submittedName>
</protein>
<sequence length="95" mass="10888">MNQSLISSKRNKDMYSRVLQKPNMHVLCQMGKIYNNEAQVETVHKLSCTELRSPEDKAHCHLTRTRKCCQHESRPALTVRHANSSPYKHILVGGS</sequence>
<reference evidence="1" key="2">
    <citation type="journal article" date="2015" name="Data Brief">
        <title>Shoot transcriptome of the giant reed, Arundo donax.</title>
        <authorList>
            <person name="Barrero R.A."/>
            <person name="Guerrero F.D."/>
            <person name="Moolhuijzen P."/>
            <person name="Goolsby J.A."/>
            <person name="Tidwell J."/>
            <person name="Bellgard S.E."/>
            <person name="Bellgard M.I."/>
        </authorList>
    </citation>
    <scope>NUCLEOTIDE SEQUENCE</scope>
    <source>
        <tissue evidence="1">Shoot tissue taken approximately 20 cm above the soil surface</tissue>
    </source>
</reference>
<organism evidence="1">
    <name type="scientific">Arundo donax</name>
    <name type="common">Giant reed</name>
    <name type="synonym">Donax arundinaceus</name>
    <dbReference type="NCBI Taxonomy" id="35708"/>
    <lineage>
        <taxon>Eukaryota</taxon>
        <taxon>Viridiplantae</taxon>
        <taxon>Streptophyta</taxon>
        <taxon>Embryophyta</taxon>
        <taxon>Tracheophyta</taxon>
        <taxon>Spermatophyta</taxon>
        <taxon>Magnoliopsida</taxon>
        <taxon>Liliopsida</taxon>
        <taxon>Poales</taxon>
        <taxon>Poaceae</taxon>
        <taxon>PACMAD clade</taxon>
        <taxon>Arundinoideae</taxon>
        <taxon>Arundineae</taxon>
        <taxon>Arundo</taxon>
    </lineage>
</organism>
<dbReference type="EMBL" id="GBRH01198524">
    <property type="protein sequence ID" value="JAD99371.1"/>
    <property type="molecule type" value="Transcribed_RNA"/>
</dbReference>
<accession>A0A0A9V276</accession>
<evidence type="ECO:0000313" key="1">
    <source>
        <dbReference type="EMBL" id="JAD99371.1"/>
    </source>
</evidence>
<proteinExistence type="predicted"/>
<dbReference type="AlphaFoldDB" id="A0A0A9V276"/>